<comment type="pathway">
    <text evidence="2 14">Cofactor biosynthesis; riboflavin biosynthesis; 5-amino-6-(D-ribitylamino)uracil from GTP: step 2/4.</text>
</comment>
<reference evidence="17" key="1">
    <citation type="journal article" date="2019" name="Int. J. Syst. Evol. Microbiol.">
        <title>The Global Catalogue of Microorganisms (GCM) 10K type strain sequencing project: providing services to taxonomists for standard genome sequencing and annotation.</title>
        <authorList>
            <consortium name="The Broad Institute Genomics Platform"/>
            <consortium name="The Broad Institute Genome Sequencing Center for Infectious Disease"/>
            <person name="Wu L."/>
            <person name="Ma J."/>
        </authorList>
    </citation>
    <scope>NUCLEOTIDE SEQUENCE [LARGE SCALE GENOMIC DNA]</scope>
    <source>
        <strain evidence="17">JCM 17130</strain>
    </source>
</reference>
<keyword evidence="6 14" id="KW-0686">Riboflavin biosynthesis</keyword>
<evidence type="ECO:0000256" key="14">
    <source>
        <dbReference type="PIRNR" id="PIRNR006769"/>
    </source>
</evidence>
<evidence type="ECO:0000256" key="3">
    <source>
        <dbReference type="ARBA" id="ARBA00004910"/>
    </source>
</evidence>
<evidence type="ECO:0000256" key="5">
    <source>
        <dbReference type="ARBA" id="ARBA00007417"/>
    </source>
</evidence>
<dbReference type="EMBL" id="JBHUEE010000004">
    <property type="protein sequence ID" value="MFD1717955.1"/>
    <property type="molecule type" value="Genomic_DNA"/>
</dbReference>
<proteinExistence type="inferred from homology"/>
<evidence type="ECO:0000256" key="6">
    <source>
        <dbReference type="ARBA" id="ARBA00022619"/>
    </source>
</evidence>
<protein>
    <recommendedName>
        <fullName evidence="14">Riboflavin biosynthesis protein RibD</fullName>
    </recommendedName>
    <domain>
        <recommendedName>
            <fullName evidence="14">Diaminohydroxyphosphoribosylaminopyrimidine deaminase</fullName>
            <shortName evidence="14">DRAP deaminase</shortName>
            <ecNumber evidence="14">3.5.4.26</ecNumber>
        </recommendedName>
        <alternativeName>
            <fullName evidence="14">Riboflavin-specific deaminase</fullName>
        </alternativeName>
    </domain>
    <domain>
        <recommendedName>
            <fullName evidence="14">5-amino-6-(5-phosphoribosylamino)uracil reductase</fullName>
            <ecNumber evidence="14">1.1.1.193</ecNumber>
        </recommendedName>
        <alternativeName>
            <fullName evidence="14">HTP reductase</fullName>
        </alternativeName>
    </domain>
</protein>
<comment type="similarity">
    <text evidence="5 14">In the C-terminal section; belongs to the HTP reductase family.</text>
</comment>
<comment type="catalytic activity">
    <reaction evidence="12 14">
        <text>5-amino-6-(5-phospho-D-ribitylamino)uracil + NADP(+) = 5-amino-6-(5-phospho-D-ribosylamino)uracil + NADPH + H(+)</text>
        <dbReference type="Rhea" id="RHEA:17845"/>
        <dbReference type="ChEBI" id="CHEBI:15378"/>
        <dbReference type="ChEBI" id="CHEBI:57783"/>
        <dbReference type="ChEBI" id="CHEBI:58349"/>
        <dbReference type="ChEBI" id="CHEBI:58421"/>
        <dbReference type="ChEBI" id="CHEBI:58453"/>
        <dbReference type="EC" id="1.1.1.193"/>
    </reaction>
</comment>
<keyword evidence="17" id="KW-1185">Reference proteome</keyword>
<evidence type="ECO:0000256" key="10">
    <source>
        <dbReference type="ARBA" id="ARBA00023002"/>
    </source>
</evidence>
<dbReference type="InterPro" id="IPR004794">
    <property type="entry name" value="Eubact_RibD"/>
</dbReference>
<sequence length="360" mass="37095">MTTTVTTRADALTAAMDHAVTLAERGGSAGGNPRVGCVIVDAAGSARATGFHRGAGSPHAEIAALRSLPRLSPAELAETTMVVTLEPCRHHGRTPPCTEAIRAAGIARVVYAVADPNEAAAGGADALRSAGVEVLTADQAGVSPAARARAEELTHAWRTAVRRARPWLAAKTASSLDGRVAAPDGTSRWITGPEARAHAHTVRAGVDAVVVGTGTVLADDPALTARTGQGPRPSQPLRVVIGERDVPPGAQLRRQPGPWRHLRTRDISAALDVLYADGARRVLLDGGPTLIAAALRSGLVDELHTYLAPALIGAGRSAVTDLGVTTLAEAPRFRTVSTTRLGEDILVIARPTTPTSEGAS</sequence>
<dbReference type="InterPro" id="IPR002125">
    <property type="entry name" value="CMP_dCMP_dom"/>
</dbReference>
<dbReference type="GO" id="GO:0008835">
    <property type="term" value="F:diaminohydroxyphosphoribosylaminopyrimidine deaminase activity"/>
    <property type="evidence" value="ECO:0007669"/>
    <property type="project" value="UniProtKB-EC"/>
</dbReference>
<dbReference type="PROSITE" id="PS00903">
    <property type="entry name" value="CYT_DCMP_DEAMINASES_1"/>
    <property type="match status" value="1"/>
</dbReference>
<feature type="domain" description="CMP/dCMP-type deaminase" evidence="15">
    <location>
        <begin position="10"/>
        <end position="135"/>
    </location>
</feature>
<comment type="caution">
    <text evidence="16">The sequence shown here is derived from an EMBL/GenBank/DDBJ whole genome shotgun (WGS) entry which is preliminary data.</text>
</comment>
<dbReference type="SUPFAM" id="SSF53597">
    <property type="entry name" value="Dihydrofolate reductase-like"/>
    <property type="match status" value="1"/>
</dbReference>
<dbReference type="Pfam" id="PF01872">
    <property type="entry name" value="RibD_C"/>
    <property type="match status" value="1"/>
</dbReference>
<gene>
    <name evidence="16" type="primary">ribD</name>
    <name evidence="16" type="ORF">ACFSE6_08920</name>
</gene>
<evidence type="ECO:0000256" key="11">
    <source>
        <dbReference type="ARBA" id="ARBA00023268"/>
    </source>
</evidence>
<evidence type="ECO:0000256" key="1">
    <source>
        <dbReference type="ARBA" id="ARBA00002151"/>
    </source>
</evidence>
<dbReference type="Gene3D" id="3.40.140.10">
    <property type="entry name" value="Cytidine Deaminase, domain 2"/>
    <property type="match status" value="1"/>
</dbReference>
<dbReference type="CDD" id="cd01284">
    <property type="entry name" value="Riboflavin_deaminase-reductase"/>
    <property type="match status" value="1"/>
</dbReference>
<dbReference type="SUPFAM" id="SSF53927">
    <property type="entry name" value="Cytidine deaminase-like"/>
    <property type="match status" value="1"/>
</dbReference>
<evidence type="ECO:0000256" key="4">
    <source>
        <dbReference type="ARBA" id="ARBA00005259"/>
    </source>
</evidence>
<keyword evidence="9 14" id="KW-0521">NADP</keyword>
<dbReference type="InterPro" id="IPR050765">
    <property type="entry name" value="Riboflavin_Biosynth_HTPR"/>
</dbReference>
<dbReference type="PROSITE" id="PS51747">
    <property type="entry name" value="CYT_DCMP_DEAMINASES_2"/>
    <property type="match status" value="1"/>
</dbReference>
<organism evidence="16 17">
    <name type="scientific">Georgenia deserti</name>
    <dbReference type="NCBI Taxonomy" id="2093781"/>
    <lineage>
        <taxon>Bacteria</taxon>
        <taxon>Bacillati</taxon>
        <taxon>Actinomycetota</taxon>
        <taxon>Actinomycetes</taxon>
        <taxon>Micrococcales</taxon>
        <taxon>Bogoriellaceae</taxon>
        <taxon>Georgenia</taxon>
    </lineage>
</organism>
<dbReference type="EC" id="1.1.1.193" evidence="14"/>
<dbReference type="InterPro" id="IPR024072">
    <property type="entry name" value="DHFR-like_dom_sf"/>
</dbReference>
<dbReference type="RefSeq" id="WP_388005285.1">
    <property type="nucleotide sequence ID" value="NZ_JBHUEE010000004.1"/>
</dbReference>
<evidence type="ECO:0000259" key="15">
    <source>
        <dbReference type="PROSITE" id="PS51747"/>
    </source>
</evidence>
<evidence type="ECO:0000256" key="7">
    <source>
        <dbReference type="ARBA" id="ARBA00022723"/>
    </source>
</evidence>
<dbReference type="InterPro" id="IPR016192">
    <property type="entry name" value="APOBEC/CMP_deaminase_Zn-bd"/>
</dbReference>
<evidence type="ECO:0000256" key="2">
    <source>
        <dbReference type="ARBA" id="ARBA00004882"/>
    </source>
</evidence>
<evidence type="ECO:0000313" key="16">
    <source>
        <dbReference type="EMBL" id="MFD1717955.1"/>
    </source>
</evidence>
<evidence type="ECO:0000256" key="8">
    <source>
        <dbReference type="ARBA" id="ARBA00022833"/>
    </source>
</evidence>
<comment type="function">
    <text evidence="1 14">Converts 2,5-diamino-6-(ribosylamino)-4(3h)-pyrimidinone 5'-phosphate into 5-amino-6-(ribosylamino)-2,4(1h,3h)-pyrimidinedione 5'-phosphate.</text>
</comment>
<keyword evidence="10 14" id="KW-0560">Oxidoreductase</keyword>
<dbReference type="PANTHER" id="PTHR38011">
    <property type="entry name" value="DIHYDROFOLATE REDUCTASE FAMILY PROTEIN (AFU_ORTHOLOGUE AFUA_8G06820)"/>
    <property type="match status" value="1"/>
</dbReference>
<dbReference type="PIRSF" id="PIRSF006769">
    <property type="entry name" value="RibD"/>
    <property type="match status" value="1"/>
</dbReference>
<keyword evidence="14 16" id="KW-0378">Hydrolase</keyword>
<keyword evidence="8 14" id="KW-0862">Zinc</keyword>
<dbReference type="InterPro" id="IPR016193">
    <property type="entry name" value="Cytidine_deaminase-like"/>
</dbReference>
<keyword evidence="7 14" id="KW-0479">Metal-binding</keyword>
<dbReference type="GO" id="GO:0008703">
    <property type="term" value="F:5-amino-6-(5-phosphoribosylamino)uracil reductase activity"/>
    <property type="evidence" value="ECO:0007669"/>
    <property type="project" value="UniProtKB-EC"/>
</dbReference>
<dbReference type="InterPro" id="IPR002734">
    <property type="entry name" value="RibDG_C"/>
</dbReference>
<dbReference type="Proteomes" id="UP001597277">
    <property type="component" value="Unassembled WGS sequence"/>
</dbReference>
<dbReference type="Gene3D" id="3.40.430.10">
    <property type="entry name" value="Dihydrofolate Reductase, subunit A"/>
    <property type="match status" value="2"/>
</dbReference>
<name>A0ABW4L5N6_9MICO</name>
<comment type="similarity">
    <text evidence="4 14">In the N-terminal section; belongs to the cytidine and deoxycytidylate deaminase family.</text>
</comment>
<dbReference type="EC" id="3.5.4.26" evidence="14"/>
<keyword evidence="11" id="KW-0511">Multifunctional enzyme</keyword>
<dbReference type="Pfam" id="PF00383">
    <property type="entry name" value="dCMP_cyt_deam_1"/>
    <property type="match status" value="1"/>
</dbReference>
<evidence type="ECO:0000256" key="12">
    <source>
        <dbReference type="ARBA" id="ARBA00049861"/>
    </source>
</evidence>
<evidence type="ECO:0000256" key="13">
    <source>
        <dbReference type="ARBA" id="ARBA00049886"/>
    </source>
</evidence>
<evidence type="ECO:0000256" key="9">
    <source>
        <dbReference type="ARBA" id="ARBA00022857"/>
    </source>
</evidence>
<comment type="catalytic activity">
    <reaction evidence="13 14">
        <text>2,5-diamino-6-hydroxy-4-(5-phosphoribosylamino)-pyrimidine + H2O + H(+) = 5-amino-6-(5-phospho-D-ribosylamino)uracil + NH4(+)</text>
        <dbReference type="Rhea" id="RHEA:21868"/>
        <dbReference type="ChEBI" id="CHEBI:15377"/>
        <dbReference type="ChEBI" id="CHEBI:15378"/>
        <dbReference type="ChEBI" id="CHEBI:28938"/>
        <dbReference type="ChEBI" id="CHEBI:58453"/>
        <dbReference type="ChEBI" id="CHEBI:58614"/>
        <dbReference type="EC" id="3.5.4.26"/>
    </reaction>
</comment>
<evidence type="ECO:0000313" key="17">
    <source>
        <dbReference type="Proteomes" id="UP001597277"/>
    </source>
</evidence>
<comment type="cofactor">
    <cofactor evidence="14">
        <name>Zn(2+)</name>
        <dbReference type="ChEBI" id="CHEBI:29105"/>
    </cofactor>
    <text evidence="14">Binds 1 zinc ion.</text>
</comment>
<dbReference type="PANTHER" id="PTHR38011:SF7">
    <property type="entry name" value="2,5-DIAMINO-6-RIBOSYLAMINO-4(3H)-PYRIMIDINONE 5'-PHOSPHATE REDUCTASE"/>
    <property type="match status" value="1"/>
</dbReference>
<comment type="pathway">
    <text evidence="3 14">Cofactor biosynthesis; riboflavin biosynthesis; 5-amino-6-(D-ribitylamino)uracil from GTP: step 3/4.</text>
</comment>
<dbReference type="NCBIfam" id="TIGR00326">
    <property type="entry name" value="eubact_ribD"/>
    <property type="match status" value="1"/>
</dbReference>
<accession>A0ABW4L5N6</accession>